<dbReference type="Proteomes" id="UP000837801">
    <property type="component" value="Unassembled WGS sequence"/>
</dbReference>
<evidence type="ECO:0000259" key="4">
    <source>
        <dbReference type="Pfam" id="PF12927"/>
    </source>
</evidence>
<feature type="region of interest" description="Disordered" evidence="3">
    <location>
        <begin position="585"/>
        <end position="636"/>
    </location>
</feature>
<dbReference type="AlphaFoldDB" id="A0A9P0QT80"/>
<feature type="region of interest" description="Disordered" evidence="3">
    <location>
        <begin position="109"/>
        <end position="134"/>
    </location>
</feature>
<keyword evidence="6" id="KW-1185">Reference proteome</keyword>
<dbReference type="InterPro" id="IPR009053">
    <property type="entry name" value="Prefoldin"/>
</dbReference>
<feature type="compositionally biased region" description="Acidic residues" evidence="3">
    <location>
        <begin position="169"/>
        <end position="178"/>
    </location>
</feature>
<feature type="region of interest" description="Disordered" evidence="3">
    <location>
        <begin position="239"/>
        <end position="285"/>
    </location>
</feature>
<feature type="region of interest" description="Disordered" evidence="3">
    <location>
        <begin position="834"/>
        <end position="857"/>
    </location>
</feature>
<feature type="region of interest" description="Disordered" evidence="3">
    <location>
        <begin position="347"/>
        <end position="388"/>
    </location>
</feature>
<proteinExistence type="inferred from homology"/>
<sequence>MVQEAVDPDFSTSAIKQQLSSVIDNLSSKVNELQVQEGKYDELMNNITGDKVIMSIGDGYFAEYSHTDARSFLSRRIDNINNGIKEIEGRIREAKGTLRKFEEYSKLTGLQEDGAQSDDKIQESDIENGKYNEEGLPYMDIREELDENGNVLNVKINDGPMRKTIDSFDEHDDDDGESTPDNYESPHIERDLSGTADDKDEIEETGPISSNIKESVVQEVAEDEGSAIMDIVEVLDDSGNVVSSSVKPAKSETSESGASKSKLVEGGTRESIPEGQSINGDEDEDEMNQVNELLYDMEIIQNPEEKANEDELLNKIDKLDITADDKFRLKLILLDEYRKINEEGDDAKKTITSTPSSSKIEAIKESDNSVEDDIENNTSFTNFPSGSLAMNSDEILELELLADDFDEGEGEAEFADDEEWDFEFSEDDEDEEEDDDLADELLYGKEKPEFISNNGVNSRLWDEVMSRRQNSSEKDIDKESTKTSHASNSKKSVRFATELDIFEIENVSQELKKIQHVNQNFSRFKQERMVNKIDEIDESFEDGEQGEQETAAVSELVMEKLILGEPEPMQDLSKKKSRFRMMREENDLKSDVQKCNKKENISKSTSTPATSATSNKITELEQPSSDIIEREQPVNDIIEREQPFSDIIEREQLVNNTIARVQPLSDIIERDPLSTGAIEDRKEVTADAPAPRKAVKKSRFKMQRDSPGVNASNPPHRSITTEKIPIEDDKPLDRRMAIEQSIADIEDKDIVSEENMLSDRTDGVAEDIEDEGDDIKYVETTIDYQSMQNDMDTMAKAYVLGMYDDDIVTEGPVVDKLQDFEEINKIIDENEKANIAVSGVSGDNEGSDEDEQDEDEDEGPVLLDIVENDTNFNAADEDEVEDNIIQDEVQNNYHRLRRQMMQARERGYRKTEEELQYEPIDEDGNPIKVSRFRAARFR</sequence>
<dbReference type="EMBL" id="CAKXYY010000017">
    <property type="protein sequence ID" value="CAH2354479.1"/>
    <property type="molecule type" value="Genomic_DNA"/>
</dbReference>
<dbReference type="Pfam" id="PF02996">
    <property type="entry name" value="Prefoldin"/>
    <property type="match status" value="1"/>
</dbReference>
<feature type="region of interest" description="Disordered" evidence="3">
    <location>
        <begin position="406"/>
        <end position="439"/>
    </location>
</feature>
<evidence type="ECO:0000256" key="2">
    <source>
        <dbReference type="SAM" id="Coils"/>
    </source>
</evidence>
<keyword evidence="2" id="KW-0175">Coiled coil</keyword>
<comment type="similarity">
    <text evidence="1">Belongs to the prefoldin subunit alpha family.</text>
</comment>
<feature type="coiled-coil region" evidence="2">
    <location>
        <begin position="77"/>
        <end position="104"/>
    </location>
</feature>
<dbReference type="GO" id="GO:1990115">
    <property type="term" value="P:RNA polymerase III assembly"/>
    <property type="evidence" value="ECO:0007669"/>
    <property type="project" value="TreeGrafter"/>
</dbReference>
<feature type="compositionally biased region" description="Acidic residues" evidence="3">
    <location>
        <begin position="845"/>
        <end position="857"/>
    </location>
</feature>
<feature type="compositionally biased region" description="Low complexity" evidence="3">
    <location>
        <begin position="350"/>
        <end position="360"/>
    </location>
</feature>
<dbReference type="GO" id="GO:1990114">
    <property type="term" value="P:RNA polymerase II core complex assembly"/>
    <property type="evidence" value="ECO:0007669"/>
    <property type="project" value="TreeGrafter"/>
</dbReference>
<dbReference type="InterPro" id="IPR024325">
    <property type="entry name" value="DUF3835"/>
</dbReference>
<dbReference type="SUPFAM" id="SSF46579">
    <property type="entry name" value="Prefoldin"/>
    <property type="match status" value="1"/>
</dbReference>
<evidence type="ECO:0000256" key="1">
    <source>
        <dbReference type="ARBA" id="ARBA00010048"/>
    </source>
</evidence>
<feature type="region of interest" description="Disordered" evidence="3">
    <location>
        <begin position="160"/>
        <end position="221"/>
    </location>
</feature>
<comment type="caution">
    <text evidence="5">The sequence shown here is derived from an EMBL/GenBank/DDBJ whole genome shotgun (WGS) entry which is preliminary data.</text>
</comment>
<feature type="compositionally biased region" description="Basic and acidic residues" evidence="3">
    <location>
        <begin position="627"/>
        <end position="636"/>
    </location>
</feature>
<feature type="domain" description="DUF3835" evidence="4">
    <location>
        <begin position="864"/>
        <end position="936"/>
    </location>
</feature>
<feature type="region of interest" description="Disordered" evidence="3">
    <location>
        <begin position="679"/>
        <end position="719"/>
    </location>
</feature>
<feature type="compositionally biased region" description="Basic and acidic residues" evidence="3">
    <location>
        <begin position="461"/>
        <end position="482"/>
    </location>
</feature>
<dbReference type="OrthoDB" id="21413at2759"/>
<dbReference type="InterPro" id="IPR011599">
    <property type="entry name" value="PFD_alpha_archaea"/>
</dbReference>
<feature type="compositionally biased region" description="Basic and acidic residues" evidence="3">
    <location>
        <begin position="117"/>
        <end position="133"/>
    </location>
</feature>
<reference evidence="5" key="1">
    <citation type="submission" date="2022-03" db="EMBL/GenBank/DDBJ databases">
        <authorList>
            <person name="Legras J.-L."/>
            <person name="Devillers H."/>
            <person name="Grondin C."/>
        </authorList>
    </citation>
    <scope>NUCLEOTIDE SEQUENCE</scope>
    <source>
        <strain evidence="5">CLIB 1423</strain>
    </source>
</reference>
<protein>
    <recommendedName>
        <fullName evidence="4">DUF3835 domain-containing protein</fullName>
    </recommendedName>
</protein>
<feature type="compositionally biased region" description="Low complexity" evidence="3">
    <location>
        <begin position="604"/>
        <end position="614"/>
    </location>
</feature>
<dbReference type="PANTHER" id="PTHR12674">
    <property type="entry name" value="PREFOLDIN SUBUNIT 5"/>
    <property type="match status" value="1"/>
</dbReference>
<evidence type="ECO:0000313" key="5">
    <source>
        <dbReference type="EMBL" id="CAH2354479.1"/>
    </source>
</evidence>
<dbReference type="Gene3D" id="1.10.287.370">
    <property type="match status" value="1"/>
</dbReference>
<accession>A0A9P0QT80</accession>
<feature type="compositionally biased region" description="Polar residues" evidence="3">
    <location>
        <begin position="376"/>
        <end position="388"/>
    </location>
</feature>
<feature type="region of interest" description="Disordered" evidence="3">
    <location>
        <begin position="461"/>
        <end position="490"/>
    </location>
</feature>
<dbReference type="PANTHER" id="PTHR12674:SF2">
    <property type="entry name" value="PREFOLDIN SUBUNIT 5"/>
    <property type="match status" value="1"/>
</dbReference>
<evidence type="ECO:0000313" key="6">
    <source>
        <dbReference type="Proteomes" id="UP000837801"/>
    </source>
</evidence>
<evidence type="ECO:0000256" key="3">
    <source>
        <dbReference type="SAM" id="MobiDB-lite"/>
    </source>
</evidence>
<feature type="compositionally biased region" description="Low complexity" evidence="3">
    <location>
        <begin position="834"/>
        <end position="844"/>
    </location>
</feature>
<gene>
    <name evidence="5" type="ORF">CLIB1423_17S00100</name>
</gene>
<dbReference type="Pfam" id="PF12927">
    <property type="entry name" value="DUF3835"/>
    <property type="match status" value="1"/>
</dbReference>
<dbReference type="GO" id="GO:1990113">
    <property type="term" value="P:RNA polymerase I assembly"/>
    <property type="evidence" value="ECO:0007669"/>
    <property type="project" value="TreeGrafter"/>
</dbReference>
<feature type="compositionally biased region" description="Polar residues" evidence="3">
    <location>
        <begin position="615"/>
        <end position="625"/>
    </location>
</feature>
<name>A0A9P0QT80_9ASCO</name>
<dbReference type="GO" id="GO:0016272">
    <property type="term" value="C:prefoldin complex"/>
    <property type="evidence" value="ECO:0007669"/>
    <property type="project" value="InterPro"/>
</dbReference>
<feature type="compositionally biased region" description="Basic and acidic residues" evidence="3">
    <location>
        <begin position="585"/>
        <end position="601"/>
    </location>
</feature>
<dbReference type="GO" id="GO:0051082">
    <property type="term" value="F:unfolded protein binding"/>
    <property type="evidence" value="ECO:0007669"/>
    <property type="project" value="InterPro"/>
</dbReference>
<dbReference type="GO" id="GO:0005737">
    <property type="term" value="C:cytoplasm"/>
    <property type="evidence" value="ECO:0007669"/>
    <property type="project" value="TreeGrafter"/>
</dbReference>
<organism evidence="5 6">
    <name type="scientific">[Candida] railenensis</name>
    <dbReference type="NCBI Taxonomy" id="45579"/>
    <lineage>
        <taxon>Eukaryota</taxon>
        <taxon>Fungi</taxon>
        <taxon>Dikarya</taxon>
        <taxon>Ascomycota</taxon>
        <taxon>Saccharomycotina</taxon>
        <taxon>Pichiomycetes</taxon>
        <taxon>Debaryomycetaceae</taxon>
        <taxon>Kurtzmaniella</taxon>
    </lineage>
</organism>
<dbReference type="InterPro" id="IPR004127">
    <property type="entry name" value="Prefoldin_subunit_alpha"/>
</dbReference>
<dbReference type="GO" id="GO:0006457">
    <property type="term" value="P:protein folding"/>
    <property type="evidence" value="ECO:0007669"/>
    <property type="project" value="InterPro"/>
</dbReference>